<dbReference type="Proteomes" id="UP001230649">
    <property type="component" value="Unassembled WGS sequence"/>
</dbReference>
<accession>A0ACC2WJ85</accession>
<sequence length="807" mass="88620">MGVKGLWSLLSPVARPIKLETMEGKRLAIDSSIWLYQFQATMRDKDGRVLVNAHILGFLRRINKLLFHGIKPVFVFDGGAPALKRSTIAERRKKKAGAAASHAKVAEKLFAAQMRREAVKAAQAARDKQAERANLPPGAEYEYEPEEGDLIEEGNAAYLDDDVRPVPVRAPTDSNDAERAESAPALDPAAAAAAAAADRRKKFKNHDPYRLPELPDGALAATRPGSSTTGARPDPRMATEEELVHFIEEMKPEDFDLTSPEFRALPTETQYEIIGDLRIRSRQQSHKRLASMLQAAPTPLDFSKAQIASLAQRNNLTQQLLTVTDTIGTSGLHIPLRVAAERNREYVLVRNSEAEGGGWVLGVRDQGTQNKPIVIEESPKKRRRIEGGVIRKRDGYDDDEVELVTRPPAAAPDPELRAMRQRQMIDAFTRRHTPQKAKKNLTYDEQMGATVKTKGETPLFAPDEDEAGDIAPESDEDMVEVVGETLQNPFDDESVARNLQEEEFNKPPSPDMPDISAQMALEESRREAARRRDEEDLALIRALQASKSDARLQFDAGEKEPSIAATKSIASTLGDSDEDDFEEVENRVAATKSTEAHDFDLPIPAVPSEGDTVIPLDSEDRALIEAAILKDQAQQDQEEHEPAFPMEIDASKTYAIPEHILDTDTTVRSPSPIESPPLAAGQEIRPETSQLNDTPRPQPVVAQTARLQSAVEAKTSRNDEETASGTSRQREKFIALDTPSRTTKGPVVVPPMANVSNPGGNGAAKGHNAEGTAFQDEAVHNLEAKQSTVMDTMNTEDFAMGSQWDPG</sequence>
<proteinExistence type="predicted"/>
<organism evidence="1 2">
    <name type="scientific">Naganishia adeliensis</name>
    <dbReference type="NCBI Taxonomy" id="92952"/>
    <lineage>
        <taxon>Eukaryota</taxon>
        <taxon>Fungi</taxon>
        <taxon>Dikarya</taxon>
        <taxon>Basidiomycota</taxon>
        <taxon>Agaricomycotina</taxon>
        <taxon>Tremellomycetes</taxon>
        <taxon>Filobasidiales</taxon>
        <taxon>Filobasidiaceae</taxon>
        <taxon>Naganishia</taxon>
    </lineage>
</organism>
<gene>
    <name evidence="1" type="ORF">QFC20_002511</name>
</gene>
<evidence type="ECO:0000313" key="1">
    <source>
        <dbReference type="EMBL" id="KAJ9111538.1"/>
    </source>
</evidence>
<dbReference type="EMBL" id="JASBWS010000018">
    <property type="protein sequence ID" value="KAJ9111538.1"/>
    <property type="molecule type" value="Genomic_DNA"/>
</dbReference>
<name>A0ACC2WJ85_9TREE</name>
<comment type="caution">
    <text evidence="1">The sequence shown here is derived from an EMBL/GenBank/DDBJ whole genome shotgun (WGS) entry which is preliminary data.</text>
</comment>
<reference evidence="1" key="1">
    <citation type="submission" date="2023-04" db="EMBL/GenBank/DDBJ databases">
        <title>Draft Genome sequencing of Naganishia species isolated from polar environments using Oxford Nanopore Technology.</title>
        <authorList>
            <person name="Leo P."/>
            <person name="Venkateswaran K."/>
        </authorList>
    </citation>
    <scope>NUCLEOTIDE SEQUENCE</scope>
    <source>
        <strain evidence="1">MNA-CCFEE 5262</strain>
    </source>
</reference>
<evidence type="ECO:0000313" key="2">
    <source>
        <dbReference type="Proteomes" id="UP001230649"/>
    </source>
</evidence>
<protein>
    <submittedName>
        <fullName evidence="1">Uncharacterized protein</fullName>
    </submittedName>
</protein>
<keyword evidence="2" id="KW-1185">Reference proteome</keyword>